<feature type="transmembrane region" description="Helical" evidence="1">
    <location>
        <begin position="39"/>
        <end position="63"/>
    </location>
</feature>
<keyword evidence="1" id="KW-0812">Transmembrane</keyword>
<protein>
    <submittedName>
        <fullName evidence="2">Uncharacterized protein</fullName>
    </submittedName>
</protein>
<evidence type="ECO:0000313" key="2">
    <source>
        <dbReference type="EMBL" id="MCY1009990.1"/>
    </source>
</evidence>
<feature type="transmembrane region" description="Helical" evidence="1">
    <location>
        <begin position="12"/>
        <end position="32"/>
    </location>
</feature>
<proteinExistence type="predicted"/>
<dbReference type="Proteomes" id="UP001150924">
    <property type="component" value="Unassembled WGS sequence"/>
</dbReference>
<dbReference type="AlphaFoldDB" id="A0A9X3EVC0"/>
<comment type="caution">
    <text evidence="2">The sequence shown here is derived from an EMBL/GenBank/DDBJ whole genome shotgun (WGS) entry which is preliminary data.</text>
</comment>
<sequence length="115" mass="12120">MLQTFPASDAVLVLTAVGLVLGALVGLVGFLCGRGRAALFVHCLCAGPPAAGLLLVAHMLTYGLTHPKWIVAFTIAGVAWALHPFAVPRLFPAGSGLHIGSGRWSARRSTCWCWR</sequence>
<accession>A0A9X3EVC0</accession>
<evidence type="ECO:0000256" key="1">
    <source>
        <dbReference type="SAM" id="Phobius"/>
    </source>
</evidence>
<keyword evidence="1" id="KW-0472">Membrane</keyword>
<dbReference type="RefSeq" id="WP_267772767.1">
    <property type="nucleotide sequence ID" value="NZ_JAPNKE010000002.1"/>
</dbReference>
<gene>
    <name evidence="2" type="ORF">OV079_31395</name>
</gene>
<name>A0A9X3EVC0_9BACT</name>
<reference evidence="2" key="1">
    <citation type="submission" date="2022-11" db="EMBL/GenBank/DDBJ databases">
        <title>Minimal conservation of predation-associated metabolite biosynthetic gene clusters underscores biosynthetic potential of Myxococcota including descriptions for ten novel species: Archangium lansinium sp. nov., Myxococcus landrumus sp. nov., Nannocystis bai.</title>
        <authorList>
            <person name="Ahearne A."/>
            <person name="Stevens C."/>
            <person name="Phillips K."/>
        </authorList>
    </citation>
    <scope>NUCLEOTIDE SEQUENCE</scope>
    <source>
        <strain evidence="2">Na p29</strain>
    </source>
</reference>
<feature type="transmembrane region" description="Helical" evidence="1">
    <location>
        <begin position="69"/>
        <end position="87"/>
    </location>
</feature>
<keyword evidence="1" id="KW-1133">Transmembrane helix</keyword>
<keyword evidence="3" id="KW-1185">Reference proteome</keyword>
<dbReference type="EMBL" id="JAPNKE010000002">
    <property type="protein sequence ID" value="MCY1009990.1"/>
    <property type="molecule type" value="Genomic_DNA"/>
</dbReference>
<organism evidence="2 3">
    <name type="scientific">Nannocystis pusilla</name>
    <dbReference type="NCBI Taxonomy" id="889268"/>
    <lineage>
        <taxon>Bacteria</taxon>
        <taxon>Pseudomonadati</taxon>
        <taxon>Myxococcota</taxon>
        <taxon>Polyangia</taxon>
        <taxon>Nannocystales</taxon>
        <taxon>Nannocystaceae</taxon>
        <taxon>Nannocystis</taxon>
    </lineage>
</organism>
<evidence type="ECO:0000313" key="3">
    <source>
        <dbReference type="Proteomes" id="UP001150924"/>
    </source>
</evidence>